<keyword evidence="2" id="KW-1185">Reference proteome</keyword>
<name>A0ACC2N8G7_9HYME</name>
<evidence type="ECO:0000313" key="2">
    <source>
        <dbReference type="Proteomes" id="UP001239111"/>
    </source>
</evidence>
<gene>
    <name evidence="1" type="ORF">QAD02_009066</name>
</gene>
<reference evidence="1" key="1">
    <citation type="submission" date="2023-04" db="EMBL/GenBank/DDBJ databases">
        <title>A chromosome-level genome assembly of the parasitoid wasp Eretmocerus hayati.</title>
        <authorList>
            <person name="Zhong Y."/>
            <person name="Liu S."/>
            <person name="Liu Y."/>
        </authorList>
    </citation>
    <scope>NUCLEOTIDE SEQUENCE</scope>
    <source>
        <strain evidence="1">ZJU_SS_LIU_2023</strain>
    </source>
</reference>
<dbReference type="Proteomes" id="UP001239111">
    <property type="component" value="Chromosome 4"/>
</dbReference>
<protein>
    <submittedName>
        <fullName evidence="1">Uncharacterized protein</fullName>
    </submittedName>
</protein>
<comment type="caution">
    <text evidence="1">The sequence shown here is derived from an EMBL/GenBank/DDBJ whole genome shotgun (WGS) entry which is preliminary data.</text>
</comment>
<accession>A0ACC2N8G7</accession>
<dbReference type="EMBL" id="CM056744">
    <property type="protein sequence ID" value="KAJ8667403.1"/>
    <property type="molecule type" value="Genomic_DNA"/>
</dbReference>
<sequence length="415" mass="46774">MNILIRITFFSYLVYYCVARASPKTQTCLINIKQDFDEHGPLIISTDEPTVVYPDAKNPSFLEFGFNQSARVFCPGNALVISNITQKGSLGTIRCVSDKTFSINRELEEIKNIACKSRAKSKVQKTNEKCATQAQIHRIGFEVDEQFLETIEFCHSNTLGHTFWSHGIVVPAIAGRQTKGRKNDFGLGSLFVAIPIKQAYKRTQQYETFLNLFARDRNATERYLPSNGGDQYFAKGHLVANADEFYQAEQDSTFLYANVVPMWQQVNNGNWKVIEGLVRRLAGEKGTSLDVWTGGIGILSLPDGNGDEVEIFLITSKGAEKRQSIPAPRILFKYVYNAKDNEGLVFLSVNNPYVDKKSVHDYIICKEYEHCKSVMPNSINTGKGYSYCCTVGDFMKNQEVKELNLPVFKNVKPLI</sequence>
<proteinExistence type="predicted"/>
<organism evidence="1 2">
    <name type="scientific">Eretmocerus hayati</name>
    <dbReference type="NCBI Taxonomy" id="131215"/>
    <lineage>
        <taxon>Eukaryota</taxon>
        <taxon>Metazoa</taxon>
        <taxon>Ecdysozoa</taxon>
        <taxon>Arthropoda</taxon>
        <taxon>Hexapoda</taxon>
        <taxon>Insecta</taxon>
        <taxon>Pterygota</taxon>
        <taxon>Neoptera</taxon>
        <taxon>Endopterygota</taxon>
        <taxon>Hymenoptera</taxon>
        <taxon>Apocrita</taxon>
        <taxon>Proctotrupomorpha</taxon>
        <taxon>Chalcidoidea</taxon>
        <taxon>Aphelinidae</taxon>
        <taxon>Aphelininae</taxon>
        <taxon>Eretmocerus</taxon>
    </lineage>
</organism>
<evidence type="ECO:0000313" key="1">
    <source>
        <dbReference type="EMBL" id="KAJ8667403.1"/>
    </source>
</evidence>